<evidence type="ECO:0000313" key="2">
    <source>
        <dbReference type="Proteomes" id="UP000681317"/>
    </source>
</evidence>
<accession>A0ABN6FQF9</accession>
<reference evidence="1 2" key="1">
    <citation type="submission" date="2021-03" db="EMBL/GenBank/DDBJ databases">
        <title>Complete Genome Sequences of Two Lysobacter Strains Isolated from Sea Water (Lysobacter caseinilyticus) and Soil (Lysobacter helvus) in South Korea.</title>
        <authorList>
            <person name="Watanabe Y."/>
            <person name="Arakawa K."/>
        </authorList>
    </citation>
    <scope>NUCLEOTIDE SEQUENCE [LARGE SCALE GENOMIC DNA]</scope>
    <source>
        <strain evidence="1 2">KVB24</strain>
    </source>
</reference>
<dbReference type="EMBL" id="AP024545">
    <property type="protein sequence ID" value="BCT91154.1"/>
    <property type="molecule type" value="Genomic_DNA"/>
</dbReference>
<dbReference type="Proteomes" id="UP000681317">
    <property type="component" value="Chromosome"/>
</dbReference>
<proteinExistence type="predicted"/>
<name>A0ABN6FQF9_9GAMM</name>
<sequence>MPRLVDLLGIAINETLSMHGSSFDTWAQELPDEPFGPTIPAGDGLGFYRTSRVGMNAIVQIADALQANDQSTNRTVSQETIRHEAAKALGELLNEFAQSGNENANLARYKERLSDRLNQQKLKLTHYFAVWLFLGQEAADFNVGTVWFRSPANWLAEVERLRGQSSSWMCEVLERWSGDSKEESLSRTANVVARSVHSDQWVACVTTDGFEREESHRRALIAVRAAVDTLRLVVPHSHNSRLCLAVDHAPPINANRLTQRDNADLAIGTSFNPPGLSGAPGMGQTVLKQSEGLRDAAGRRIIIPLLANPEMAPCRKLSERWVNAVHWYGRGCSEEADFTAIVSFAIAMDILSGGLEDRGILELAARLLQIPYSRSVVGDGTTLKQLVARIYKYRSGIAHGSILALEERLRTERAKADVLASAILASYAIELDRYANSNGVDDRDTFRNTLLAVPDGP</sequence>
<organism evidence="1 2">
    <name type="scientific">Noviluteimonas caseinilytica</name>
    <dbReference type="NCBI Taxonomy" id="2675101"/>
    <lineage>
        <taxon>Bacteria</taxon>
        <taxon>Pseudomonadati</taxon>
        <taxon>Pseudomonadota</taxon>
        <taxon>Gammaproteobacteria</taxon>
        <taxon>Lysobacterales</taxon>
        <taxon>Lysobacteraceae</taxon>
        <taxon>Noviluteimonas</taxon>
    </lineage>
</organism>
<protein>
    <recommendedName>
        <fullName evidence="3">Apea-like HEPN domain-containing protein</fullName>
    </recommendedName>
</protein>
<keyword evidence="2" id="KW-1185">Reference proteome</keyword>
<gene>
    <name evidence="1" type="ORF">LYSCAS_01780</name>
</gene>
<evidence type="ECO:0000313" key="1">
    <source>
        <dbReference type="EMBL" id="BCT91154.1"/>
    </source>
</evidence>
<evidence type="ECO:0008006" key="3">
    <source>
        <dbReference type="Google" id="ProtNLM"/>
    </source>
</evidence>